<dbReference type="Proteomes" id="UP001209885">
    <property type="component" value="Unassembled WGS sequence"/>
</dbReference>
<proteinExistence type="predicted"/>
<accession>A0ABT3RNU1</accession>
<evidence type="ECO:0008006" key="3">
    <source>
        <dbReference type="Google" id="ProtNLM"/>
    </source>
</evidence>
<gene>
    <name evidence="1" type="ORF">OO013_04110</name>
</gene>
<dbReference type="EMBL" id="JAPFQN010000003">
    <property type="protein sequence ID" value="MCX2743034.1"/>
    <property type="molecule type" value="Genomic_DNA"/>
</dbReference>
<protein>
    <recommendedName>
        <fullName evidence="3">DUF5683 domain-containing protein</fullName>
    </recommendedName>
</protein>
<organism evidence="1 2">
    <name type="scientific">Mangrovivirga halotolerans</name>
    <dbReference type="NCBI Taxonomy" id="2993936"/>
    <lineage>
        <taxon>Bacteria</taxon>
        <taxon>Pseudomonadati</taxon>
        <taxon>Bacteroidota</taxon>
        <taxon>Cytophagia</taxon>
        <taxon>Cytophagales</taxon>
        <taxon>Mangrovivirgaceae</taxon>
        <taxon>Mangrovivirga</taxon>
    </lineage>
</organism>
<reference evidence="1 2" key="1">
    <citation type="submission" date="2022-11" db="EMBL/GenBank/DDBJ databases">
        <title>The characterization of three novel Bacteroidetes species and genomic analysis of their roles in tidal elemental geochemical cycles.</title>
        <authorList>
            <person name="Ma K."/>
        </authorList>
    </citation>
    <scope>NUCLEOTIDE SEQUENCE [LARGE SCALE GENOMIC DNA]</scope>
    <source>
        <strain evidence="1 2">M17</strain>
    </source>
</reference>
<evidence type="ECO:0000313" key="2">
    <source>
        <dbReference type="Proteomes" id="UP001209885"/>
    </source>
</evidence>
<evidence type="ECO:0000313" key="1">
    <source>
        <dbReference type="EMBL" id="MCX2743034.1"/>
    </source>
</evidence>
<sequence length="162" mass="18388">MKLIIITTIFVASCCYMKAQYQVQKPTSQFNAYTEINKRHPPEVAGILSAIFPGGGQFYNKQPIKGFVFMALEATSYYFLFKYINKENCSTGQCEVSANDDLSKAIIIFIPVKSISIADAIFSARRINNKLDIYLSGQQNRLSMLHRGEFDMTPVLQIKFNF</sequence>
<comment type="caution">
    <text evidence="1">The sequence shown here is derived from an EMBL/GenBank/DDBJ whole genome shotgun (WGS) entry which is preliminary data.</text>
</comment>
<dbReference type="RefSeq" id="WP_266055404.1">
    <property type="nucleotide sequence ID" value="NZ_JAPFQN010000003.1"/>
</dbReference>
<keyword evidence="2" id="KW-1185">Reference proteome</keyword>
<name>A0ABT3RNU1_9BACT</name>